<evidence type="ECO:0000256" key="5">
    <source>
        <dbReference type="ARBA" id="ARBA00023134"/>
    </source>
</evidence>
<reference evidence="6" key="1">
    <citation type="submission" date="2020-07" db="EMBL/GenBank/DDBJ databases">
        <authorList>
            <person name="Lin J."/>
        </authorList>
    </citation>
    <scope>NUCLEOTIDE SEQUENCE</scope>
</reference>
<dbReference type="InterPro" id="IPR006689">
    <property type="entry name" value="Small_GTPase_ARF/SAR"/>
</dbReference>
<keyword evidence="3" id="KW-0547">Nucleotide-binding</keyword>
<comment type="similarity">
    <text evidence="1">Belongs to the small GTPase superfamily. Arf family.</text>
</comment>
<sequence>MAGEWQPHFLLQQDELRDTVLLVFANKQHLPNAMNAAEITDKLGLHSSANAIGQLANCFQFMANIETIKKKLFEEILKIEGLEDRQIMDATEILTGDSTELHTF</sequence>
<dbReference type="InterPro" id="IPR024156">
    <property type="entry name" value="Small_GTPase_ARF"/>
</dbReference>
<keyword evidence="4" id="KW-0813">Transport</keyword>
<gene>
    <name evidence="6" type="ORF">CB5_LOCUS13495</name>
</gene>
<keyword evidence="4" id="KW-0931">ER-Golgi transport</keyword>
<name>A0A6V7PHL0_ANACO</name>
<dbReference type="GO" id="GO:0005525">
    <property type="term" value="F:GTP binding"/>
    <property type="evidence" value="ECO:0007669"/>
    <property type="project" value="UniProtKB-KW"/>
</dbReference>
<dbReference type="EMBL" id="LR862148">
    <property type="protein sequence ID" value="CAD1830284.1"/>
    <property type="molecule type" value="Genomic_DNA"/>
</dbReference>
<evidence type="ECO:0000256" key="3">
    <source>
        <dbReference type="ARBA" id="ARBA00022741"/>
    </source>
</evidence>
<evidence type="ECO:0000256" key="1">
    <source>
        <dbReference type="ARBA" id="ARBA00010290"/>
    </source>
</evidence>
<accession>A0A6V7PHL0</accession>
<dbReference type="AlphaFoldDB" id="A0A6V7PHL0"/>
<keyword evidence="2" id="KW-0519">Myristate</keyword>
<keyword evidence="5" id="KW-0342">GTP-binding</keyword>
<protein>
    <submittedName>
        <fullName evidence="6">Uncharacterized protein</fullName>
    </submittedName>
</protein>
<dbReference type="GO" id="GO:0016192">
    <property type="term" value="P:vesicle-mediated transport"/>
    <property type="evidence" value="ECO:0007669"/>
    <property type="project" value="UniProtKB-KW"/>
</dbReference>
<dbReference type="GO" id="GO:0003924">
    <property type="term" value="F:GTPase activity"/>
    <property type="evidence" value="ECO:0007669"/>
    <property type="project" value="InterPro"/>
</dbReference>
<dbReference type="InterPro" id="IPR027417">
    <property type="entry name" value="P-loop_NTPase"/>
</dbReference>
<evidence type="ECO:0000313" key="6">
    <source>
        <dbReference type="EMBL" id="CAD1830284.1"/>
    </source>
</evidence>
<proteinExistence type="inferred from homology"/>
<evidence type="ECO:0000256" key="4">
    <source>
        <dbReference type="ARBA" id="ARBA00022892"/>
    </source>
</evidence>
<organism evidence="6">
    <name type="scientific">Ananas comosus var. bracteatus</name>
    <name type="common">red pineapple</name>
    <dbReference type="NCBI Taxonomy" id="296719"/>
    <lineage>
        <taxon>Eukaryota</taxon>
        <taxon>Viridiplantae</taxon>
        <taxon>Streptophyta</taxon>
        <taxon>Embryophyta</taxon>
        <taxon>Tracheophyta</taxon>
        <taxon>Spermatophyta</taxon>
        <taxon>Magnoliopsida</taxon>
        <taxon>Liliopsida</taxon>
        <taxon>Poales</taxon>
        <taxon>Bromeliaceae</taxon>
        <taxon>Bromelioideae</taxon>
        <taxon>Ananas</taxon>
    </lineage>
</organism>
<evidence type="ECO:0000256" key="2">
    <source>
        <dbReference type="ARBA" id="ARBA00022707"/>
    </source>
</evidence>
<keyword evidence="2" id="KW-0449">Lipoprotein</keyword>
<dbReference type="Pfam" id="PF00025">
    <property type="entry name" value="Arf"/>
    <property type="match status" value="1"/>
</dbReference>
<dbReference type="Gene3D" id="3.40.50.300">
    <property type="entry name" value="P-loop containing nucleotide triphosphate hydrolases"/>
    <property type="match status" value="1"/>
</dbReference>
<dbReference type="PANTHER" id="PTHR11711">
    <property type="entry name" value="ADP RIBOSYLATION FACTOR-RELATED"/>
    <property type="match status" value="1"/>
</dbReference>